<dbReference type="AlphaFoldDB" id="A0A4Y2LIN9"/>
<sequence length="78" mass="8286">MIRSGGTPTNSKSKASSAASSLRPRCEVSDKAKNLPTLEPRVEARNETRNPPCRGRGEVGGKNSATLNLGSKQTLEHP</sequence>
<feature type="compositionally biased region" description="Low complexity" evidence="1">
    <location>
        <begin position="11"/>
        <end position="21"/>
    </location>
</feature>
<feature type="compositionally biased region" description="Polar residues" evidence="1">
    <location>
        <begin position="1"/>
        <end position="10"/>
    </location>
</feature>
<feature type="region of interest" description="Disordered" evidence="1">
    <location>
        <begin position="1"/>
        <end position="78"/>
    </location>
</feature>
<reference evidence="2 3" key="1">
    <citation type="journal article" date="2019" name="Sci. Rep.">
        <title>Orb-weaving spider Araneus ventricosus genome elucidates the spidroin gene catalogue.</title>
        <authorList>
            <person name="Kono N."/>
            <person name="Nakamura H."/>
            <person name="Ohtoshi R."/>
            <person name="Moran D.A.P."/>
            <person name="Shinohara A."/>
            <person name="Yoshida Y."/>
            <person name="Fujiwara M."/>
            <person name="Mori M."/>
            <person name="Tomita M."/>
            <person name="Arakawa K."/>
        </authorList>
    </citation>
    <scope>NUCLEOTIDE SEQUENCE [LARGE SCALE GENOMIC DNA]</scope>
</reference>
<dbReference type="Proteomes" id="UP000499080">
    <property type="component" value="Unassembled WGS sequence"/>
</dbReference>
<organism evidence="2 3">
    <name type="scientific">Araneus ventricosus</name>
    <name type="common">Orbweaver spider</name>
    <name type="synonym">Epeira ventricosa</name>
    <dbReference type="NCBI Taxonomy" id="182803"/>
    <lineage>
        <taxon>Eukaryota</taxon>
        <taxon>Metazoa</taxon>
        <taxon>Ecdysozoa</taxon>
        <taxon>Arthropoda</taxon>
        <taxon>Chelicerata</taxon>
        <taxon>Arachnida</taxon>
        <taxon>Araneae</taxon>
        <taxon>Araneomorphae</taxon>
        <taxon>Entelegynae</taxon>
        <taxon>Araneoidea</taxon>
        <taxon>Araneidae</taxon>
        <taxon>Araneus</taxon>
    </lineage>
</organism>
<evidence type="ECO:0000313" key="3">
    <source>
        <dbReference type="Proteomes" id="UP000499080"/>
    </source>
</evidence>
<protein>
    <submittedName>
        <fullName evidence="2">Uncharacterized protein</fullName>
    </submittedName>
</protein>
<keyword evidence="3" id="KW-1185">Reference proteome</keyword>
<gene>
    <name evidence="2" type="ORF">AVEN_242431_1</name>
</gene>
<evidence type="ECO:0000256" key="1">
    <source>
        <dbReference type="SAM" id="MobiDB-lite"/>
    </source>
</evidence>
<dbReference type="EMBL" id="BGPR01005758">
    <property type="protein sequence ID" value="GBN13197.1"/>
    <property type="molecule type" value="Genomic_DNA"/>
</dbReference>
<accession>A0A4Y2LIN9</accession>
<name>A0A4Y2LIN9_ARAVE</name>
<feature type="compositionally biased region" description="Polar residues" evidence="1">
    <location>
        <begin position="63"/>
        <end position="78"/>
    </location>
</feature>
<comment type="caution">
    <text evidence="2">The sequence shown here is derived from an EMBL/GenBank/DDBJ whole genome shotgun (WGS) entry which is preliminary data.</text>
</comment>
<feature type="compositionally biased region" description="Basic and acidic residues" evidence="1">
    <location>
        <begin position="24"/>
        <end position="33"/>
    </location>
</feature>
<evidence type="ECO:0000313" key="2">
    <source>
        <dbReference type="EMBL" id="GBN13197.1"/>
    </source>
</evidence>
<proteinExistence type="predicted"/>